<dbReference type="eggNOG" id="COG1309">
    <property type="taxonomic scope" value="Bacteria"/>
</dbReference>
<evidence type="ECO:0000313" key="6">
    <source>
        <dbReference type="Proteomes" id="UP000013783"/>
    </source>
</evidence>
<dbReference type="PATRIC" id="fig|1158601.3.peg.583"/>
<dbReference type="AlphaFoldDB" id="R2RIZ2"/>
<dbReference type="Gene3D" id="1.10.357.10">
    <property type="entry name" value="Tetracycline Repressor, domain 2"/>
    <property type="match status" value="1"/>
</dbReference>
<name>R2RIZ2_9ENTE</name>
<dbReference type="GO" id="GO:0003700">
    <property type="term" value="F:DNA-binding transcription factor activity"/>
    <property type="evidence" value="ECO:0007669"/>
    <property type="project" value="TreeGrafter"/>
</dbReference>
<dbReference type="PROSITE" id="PS50977">
    <property type="entry name" value="HTH_TETR_2"/>
    <property type="match status" value="1"/>
</dbReference>
<dbReference type="EMBL" id="AJAK01000007">
    <property type="protein sequence ID" value="EOH80566.1"/>
    <property type="molecule type" value="Genomic_DNA"/>
</dbReference>
<evidence type="ECO:0000313" key="5">
    <source>
        <dbReference type="EMBL" id="EOT69075.1"/>
    </source>
</evidence>
<dbReference type="PANTHER" id="PTHR30055">
    <property type="entry name" value="HTH-TYPE TRANSCRIPTIONAL REGULATOR RUTR"/>
    <property type="match status" value="1"/>
</dbReference>
<dbReference type="PANTHER" id="PTHR30055:SF226">
    <property type="entry name" value="HTH-TYPE TRANSCRIPTIONAL REGULATOR PKSA"/>
    <property type="match status" value="1"/>
</dbReference>
<dbReference type="Proteomes" id="UP000014148">
    <property type="component" value="Unassembled WGS sequence"/>
</dbReference>
<evidence type="ECO:0000259" key="3">
    <source>
        <dbReference type="PROSITE" id="PS50977"/>
    </source>
</evidence>
<evidence type="ECO:0000256" key="2">
    <source>
        <dbReference type="PROSITE-ProRule" id="PRU00335"/>
    </source>
</evidence>
<dbReference type="InterPro" id="IPR001647">
    <property type="entry name" value="HTH_TetR"/>
</dbReference>
<keyword evidence="1 2" id="KW-0238">DNA-binding</keyword>
<feature type="domain" description="HTH tetR-type" evidence="3">
    <location>
        <begin position="1"/>
        <end position="54"/>
    </location>
</feature>
<reference evidence="4 6" key="1">
    <citation type="submission" date="2013-02" db="EMBL/GenBank/DDBJ databases">
        <title>The Genome Sequence of Enterococcus malodoratus ATCC_43197.</title>
        <authorList>
            <consortium name="The Broad Institute Genome Sequencing Platform"/>
            <consortium name="The Broad Institute Genome Sequencing Center for Infectious Disease"/>
            <person name="Earl A.M."/>
            <person name="Gilmore M.S."/>
            <person name="Lebreton F."/>
            <person name="Walker B."/>
            <person name="Young S.K."/>
            <person name="Zeng Q."/>
            <person name="Gargeya S."/>
            <person name="Fitzgerald M."/>
            <person name="Haas B."/>
            <person name="Abouelleil A."/>
            <person name="Alvarado L."/>
            <person name="Arachchi H.M."/>
            <person name="Berlin A.M."/>
            <person name="Chapman S.B."/>
            <person name="Dewar J."/>
            <person name="Goldberg J."/>
            <person name="Griggs A."/>
            <person name="Gujja S."/>
            <person name="Hansen M."/>
            <person name="Howarth C."/>
            <person name="Imamovic A."/>
            <person name="Larimer J."/>
            <person name="McCowan C."/>
            <person name="Murphy C."/>
            <person name="Neiman D."/>
            <person name="Pearson M."/>
            <person name="Priest M."/>
            <person name="Roberts A."/>
            <person name="Saif S."/>
            <person name="Shea T."/>
            <person name="Sisk P."/>
            <person name="Sykes S."/>
            <person name="Wortman J."/>
            <person name="Nusbaum C."/>
            <person name="Birren B."/>
        </authorList>
    </citation>
    <scope>NUCLEOTIDE SEQUENCE [LARGE SCALE GENOMIC DNA]</scope>
    <source>
        <strain evidence="4 6">ATCC 43197</strain>
    </source>
</reference>
<dbReference type="GO" id="GO:0000976">
    <property type="term" value="F:transcription cis-regulatory region binding"/>
    <property type="evidence" value="ECO:0007669"/>
    <property type="project" value="TreeGrafter"/>
</dbReference>
<sequence length="186" mass="21308">MAATKKLIVEKGYSDMTTKDIAKEANVNEATLFRQFGSKKELLLATLREADWIPSVSSDISDQFQWDLAKDLRVIMADYFEQVTPEIVRFSLGLRAQDIYQETMPYVDKIPTAFVQLLEDYLRAMEEREKLQISDAKASAEVIFSSMIGFAFLHAYSNKKQYQIEAEHFISQAVSQFVEGLNEQNV</sequence>
<dbReference type="SUPFAM" id="SSF46689">
    <property type="entry name" value="Homeodomain-like"/>
    <property type="match status" value="1"/>
</dbReference>
<dbReference type="EMBL" id="ASWA01000002">
    <property type="protein sequence ID" value="EOT69075.1"/>
    <property type="molecule type" value="Genomic_DNA"/>
</dbReference>
<comment type="caution">
    <text evidence="4">The sequence shown here is derived from an EMBL/GenBank/DDBJ whole genome shotgun (WGS) entry which is preliminary data.</text>
</comment>
<dbReference type="Proteomes" id="UP000013783">
    <property type="component" value="Unassembled WGS sequence"/>
</dbReference>
<gene>
    <name evidence="5" type="ORF">I585_00535</name>
    <name evidence="4" type="ORF">UAI_00604</name>
</gene>
<dbReference type="InterPro" id="IPR050109">
    <property type="entry name" value="HTH-type_TetR-like_transc_reg"/>
</dbReference>
<evidence type="ECO:0000256" key="1">
    <source>
        <dbReference type="ARBA" id="ARBA00023125"/>
    </source>
</evidence>
<accession>R2RIZ2</accession>
<evidence type="ECO:0000313" key="4">
    <source>
        <dbReference type="EMBL" id="EOH80566.1"/>
    </source>
</evidence>
<keyword evidence="7" id="KW-1185">Reference proteome</keyword>
<reference evidence="5 7" key="2">
    <citation type="submission" date="2013-03" db="EMBL/GenBank/DDBJ databases">
        <title>The Genome Sequence of Enterococcus malodoratus ATCC_43197 (PacBio/Illumina hybrid assembly).</title>
        <authorList>
            <consortium name="The Broad Institute Genomics Platform"/>
            <consortium name="The Broad Institute Genome Sequencing Center for Infectious Disease"/>
            <person name="Earl A."/>
            <person name="Russ C."/>
            <person name="Gilmore M."/>
            <person name="Surin D."/>
            <person name="Walker B."/>
            <person name="Young S."/>
            <person name="Zeng Q."/>
            <person name="Gargeya S."/>
            <person name="Fitzgerald M."/>
            <person name="Haas B."/>
            <person name="Abouelleil A."/>
            <person name="Allen A.W."/>
            <person name="Alvarado L."/>
            <person name="Arachchi H.M."/>
            <person name="Berlin A.M."/>
            <person name="Chapman S.B."/>
            <person name="Gainer-Dewar J."/>
            <person name="Goldberg J."/>
            <person name="Griggs A."/>
            <person name="Gujja S."/>
            <person name="Hansen M."/>
            <person name="Howarth C."/>
            <person name="Imamovic A."/>
            <person name="Ireland A."/>
            <person name="Larimer J."/>
            <person name="McCowan C."/>
            <person name="Murphy C."/>
            <person name="Pearson M."/>
            <person name="Poon T.W."/>
            <person name="Priest M."/>
            <person name="Roberts A."/>
            <person name="Saif S."/>
            <person name="Shea T."/>
            <person name="Sisk P."/>
            <person name="Sykes S."/>
            <person name="Wortman J."/>
            <person name="Nusbaum C."/>
            <person name="Birren B."/>
        </authorList>
    </citation>
    <scope>NUCLEOTIDE SEQUENCE [LARGE SCALE GENOMIC DNA]</scope>
    <source>
        <strain evidence="5 7">ATCC 43197</strain>
    </source>
</reference>
<dbReference type="STRING" id="71451.RV07_GL001706"/>
<evidence type="ECO:0000313" key="7">
    <source>
        <dbReference type="Proteomes" id="UP000014148"/>
    </source>
</evidence>
<feature type="DNA-binding region" description="H-T-H motif" evidence="2">
    <location>
        <begin position="17"/>
        <end position="36"/>
    </location>
</feature>
<proteinExistence type="predicted"/>
<organism evidence="4 6">
    <name type="scientific">Enterococcus malodoratus ATCC 43197</name>
    <dbReference type="NCBI Taxonomy" id="1158601"/>
    <lineage>
        <taxon>Bacteria</taxon>
        <taxon>Bacillati</taxon>
        <taxon>Bacillota</taxon>
        <taxon>Bacilli</taxon>
        <taxon>Lactobacillales</taxon>
        <taxon>Enterococcaceae</taxon>
        <taxon>Enterococcus</taxon>
    </lineage>
</organism>
<dbReference type="InterPro" id="IPR009057">
    <property type="entry name" value="Homeodomain-like_sf"/>
</dbReference>
<protein>
    <recommendedName>
        <fullName evidence="3">HTH tetR-type domain-containing protein</fullName>
    </recommendedName>
</protein>
<dbReference type="Pfam" id="PF00440">
    <property type="entry name" value="TetR_N"/>
    <property type="match status" value="1"/>
</dbReference>